<dbReference type="EMBL" id="SRJC01000001">
    <property type="protein sequence ID" value="TGB05257.1"/>
    <property type="molecule type" value="Genomic_DNA"/>
</dbReference>
<evidence type="ECO:0000313" key="2">
    <source>
        <dbReference type="Proteomes" id="UP000297982"/>
    </source>
</evidence>
<keyword evidence="2" id="KW-1185">Reference proteome</keyword>
<protein>
    <submittedName>
        <fullName evidence="1">Spore gernimation protein</fullName>
    </submittedName>
</protein>
<dbReference type="InterPro" id="IPR024255">
    <property type="entry name" value="GerPB"/>
</dbReference>
<reference evidence="1 2" key="1">
    <citation type="journal article" date="2003" name="Int. J. Syst. Evol. Microbiol.">
        <title>Halobacillus salinus sp. nov., isolated from a salt lake on the coast of the East Sea in Korea.</title>
        <authorList>
            <person name="Yoon J.H."/>
            <person name="Kang K.H."/>
            <person name="Park Y.H."/>
        </authorList>
    </citation>
    <scope>NUCLEOTIDE SEQUENCE [LARGE SCALE GENOMIC DNA]</scope>
    <source>
        <strain evidence="1 2">HSL-3</strain>
    </source>
</reference>
<comment type="caution">
    <text evidence="1">The sequence shown here is derived from an EMBL/GenBank/DDBJ whole genome shotgun (WGS) entry which is preliminary data.</text>
</comment>
<organism evidence="1 2">
    <name type="scientific">Halobacillus salinus</name>
    <dbReference type="NCBI Taxonomy" id="192814"/>
    <lineage>
        <taxon>Bacteria</taxon>
        <taxon>Bacillati</taxon>
        <taxon>Bacillota</taxon>
        <taxon>Bacilli</taxon>
        <taxon>Bacillales</taxon>
        <taxon>Bacillaceae</taxon>
        <taxon>Halobacillus</taxon>
    </lineage>
</organism>
<dbReference type="Proteomes" id="UP000297982">
    <property type="component" value="Unassembled WGS sequence"/>
</dbReference>
<evidence type="ECO:0000313" key="1">
    <source>
        <dbReference type="EMBL" id="TGB05257.1"/>
    </source>
</evidence>
<dbReference type="Pfam" id="PF10803">
    <property type="entry name" value="GerPB"/>
    <property type="match status" value="1"/>
</dbReference>
<accession>A0A4Z0H618</accession>
<dbReference type="STRING" id="192814.GCA_900166575_02342"/>
<dbReference type="RefSeq" id="WP_079480666.1">
    <property type="nucleotide sequence ID" value="NZ_FVYZ01000004.1"/>
</dbReference>
<proteinExistence type="predicted"/>
<gene>
    <name evidence="1" type="ORF">E4663_09790</name>
</gene>
<dbReference type="OrthoDB" id="2971631at2"/>
<sequence>MAMTIHQCISINVLRIGSVSNSSIVQIGSSGVIQAKADLFNTGSYLEPAAPAQPKGGYISTGEAEAAPLVPLSLT</sequence>
<name>A0A4Z0H618_9BACI</name>
<dbReference type="AlphaFoldDB" id="A0A4Z0H618"/>